<dbReference type="OrthoDB" id="4364105at2759"/>
<dbReference type="AlphaFoldDB" id="A0A8K0S836"/>
<proteinExistence type="predicted"/>
<sequence length="277" mass="30294">MPSPNTPDLSSISVTATATALLALTTPFQQQTGCNSHFITTSFISTDNGTKYTVSLAISEQVNSCYPSGWDSVMPESRLCFSPAVCPSGWTYYEMEENGETASTAYCCNSGYSFLQTDNIVSDILSTACGRWISNNAMGVNREDGKPMTVEDTFVVHEAWAITWMSDDTSTLAPSLPTLTNGKRVPTWTPGQVIPDGEYDRRPDDSREFLDGPAMWLLIVVLPIISFVGILACIGCCVVSHRRKKRRQRVALDRAGTQNKPVTSSVELQNILPKGNK</sequence>
<evidence type="ECO:0000313" key="2">
    <source>
        <dbReference type="EMBL" id="KAH7258054.1"/>
    </source>
</evidence>
<organism evidence="2 3">
    <name type="scientific">Fusarium tricinctum</name>
    <dbReference type="NCBI Taxonomy" id="61284"/>
    <lineage>
        <taxon>Eukaryota</taxon>
        <taxon>Fungi</taxon>
        <taxon>Dikarya</taxon>
        <taxon>Ascomycota</taxon>
        <taxon>Pezizomycotina</taxon>
        <taxon>Sordariomycetes</taxon>
        <taxon>Hypocreomycetidae</taxon>
        <taxon>Hypocreales</taxon>
        <taxon>Nectriaceae</taxon>
        <taxon>Fusarium</taxon>
        <taxon>Fusarium tricinctum species complex</taxon>
    </lineage>
</organism>
<protein>
    <submittedName>
        <fullName evidence="2">Uncharacterized protein</fullName>
    </submittedName>
</protein>
<feature type="transmembrane region" description="Helical" evidence="1">
    <location>
        <begin position="214"/>
        <end position="239"/>
    </location>
</feature>
<evidence type="ECO:0000313" key="3">
    <source>
        <dbReference type="Proteomes" id="UP000813427"/>
    </source>
</evidence>
<evidence type="ECO:0000256" key="1">
    <source>
        <dbReference type="SAM" id="Phobius"/>
    </source>
</evidence>
<keyword evidence="1" id="KW-1133">Transmembrane helix</keyword>
<keyword evidence="3" id="KW-1185">Reference proteome</keyword>
<dbReference type="Proteomes" id="UP000813427">
    <property type="component" value="Unassembled WGS sequence"/>
</dbReference>
<keyword evidence="1" id="KW-0812">Transmembrane</keyword>
<name>A0A8K0S836_9HYPO</name>
<keyword evidence="1" id="KW-0472">Membrane</keyword>
<dbReference type="EMBL" id="JAGPXF010000002">
    <property type="protein sequence ID" value="KAH7258054.1"/>
    <property type="molecule type" value="Genomic_DNA"/>
</dbReference>
<accession>A0A8K0S836</accession>
<comment type="caution">
    <text evidence="2">The sequence shown here is derived from an EMBL/GenBank/DDBJ whole genome shotgun (WGS) entry which is preliminary data.</text>
</comment>
<gene>
    <name evidence="2" type="ORF">BKA59DRAFT_389910</name>
</gene>
<reference evidence="2" key="1">
    <citation type="journal article" date="2021" name="Nat. Commun.">
        <title>Genetic determinants of endophytism in the Arabidopsis root mycobiome.</title>
        <authorList>
            <person name="Mesny F."/>
            <person name="Miyauchi S."/>
            <person name="Thiergart T."/>
            <person name="Pickel B."/>
            <person name="Atanasova L."/>
            <person name="Karlsson M."/>
            <person name="Huettel B."/>
            <person name="Barry K.W."/>
            <person name="Haridas S."/>
            <person name="Chen C."/>
            <person name="Bauer D."/>
            <person name="Andreopoulos W."/>
            <person name="Pangilinan J."/>
            <person name="LaButti K."/>
            <person name="Riley R."/>
            <person name="Lipzen A."/>
            <person name="Clum A."/>
            <person name="Drula E."/>
            <person name="Henrissat B."/>
            <person name="Kohler A."/>
            <person name="Grigoriev I.V."/>
            <person name="Martin F.M."/>
            <person name="Hacquard S."/>
        </authorList>
    </citation>
    <scope>NUCLEOTIDE SEQUENCE</scope>
    <source>
        <strain evidence="2">MPI-SDFR-AT-0068</strain>
    </source>
</reference>